<accession>A0A8H9QZJ6</accession>
<reference evidence="1" key="1">
    <citation type="journal article" date="2018" name="Genome Biol.">
        <title>SKESA: strategic k-mer extension for scrupulous assemblies.</title>
        <authorList>
            <person name="Souvorov A."/>
            <person name="Agarwala R."/>
            <person name="Lipman D.J."/>
        </authorList>
    </citation>
    <scope>NUCLEOTIDE SEQUENCE</scope>
    <source>
        <strain evidence="1">C8</strain>
    </source>
</reference>
<organism evidence="1">
    <name type="scientific">Clostridium perfringens</name>
    <dbReference type="NCBI Taxonomy" id="1502"/>
    <lineage>
        <taxon>Bacteria</taxon>
        <taxon>Bacillati</taxon>
        <taxon>Bacillota</taxon>
        <taxon>Clostridia</taxon>
        <taxon>Eubacteriales</taxon>
        <taxon>Clostridiaceae</taxon>
        <taxon>Clostridium</taxon>
    </lineage>
</organism>
<dbReference type="Pfam" id="PF06854">
    <property type="entry name" value="Phage_Gp15"/>
    <property type="match status" value="1"/>
</dbReference>
<dbReference type="Proteomes" id="UP000859547">
    <property type="component" value="Unassembled WGS sequence"/>
</dbReference>
<dbReference type="EMBL" id="DACTCB010000022">
    <property type="protein sequence ID" value="HAT4309043.1"/>
    <property type="molecule type" value="Genomic_DNA"/>
</dbReference>
<evidence type="ECO:0008006" key="2">
    <source>
        <dbReference type="Google" id="ProtNLM"/>
    </source>
</evidence>
<evidence type="ECO:0000313" key="1">
    <source>
        <dbReference type="EMBL" id="HAT4309043.1"/>
    </source>
</evidence>
<gene>
    <name evidence="1" type="ORF">I9080_002887</name>
</gene>
<reference evidence="1" key="2">
    <citation type="submission" date="2020-07" db="EMBL/GenBank/DDBJ databases">
        <authorList>
            <consortium name="NCBI Pathogen Detection Project"/>
        </authorList>
    </citation>
    <scope>NUCLEOTIDE SEQUENCE</scope>
    <source>
        <strain evidence="1">C8</strain>
    </source>
</reference>
<dbReference type="InterPro" id="IPR009660">
    <property type="entry name" value="Phage_A500_Gp15"/>
</dbReference>
<dbReference type="AlphaFoldDB" id="A0A8H9QZJ6"/>
<protein>
    <recommendedName>
        <fullName evidence="2">Bacteriophage Gp15 protein</fullName>
    </recommendedName>
</protein>
<sequence length="208" mass="25171">MMFNNLLIDRMPTKVKIGKNFYEINSDFRFSVLFELLMQDEEIEDEVKIHQALKLYFPKIPPLKYIEESINAIMWFYGCGNEESSNQYNKKSYSSDLEQAYSFKYDNKYIFDAFLSQYKVDLQEVEYLHWWKFRALFEGLTEENTIIKIMNYRTMDLNKIEDKNERAFYKEKKEFFKLPKKISKADEEYKNNIEEMLMNGGVLNLEKL</sequence>
<proteinExistence type="predicted"/>
<name>A0A8H9QZJ6_CLOPF</name>
<comment type="caution">
    <text evidence="1">The sequence shown here is derived from an EMBL/GenBank/DDBJ whole genome shotgun (WGS) entry which is preliminary data.</text>
</comment>
<dbReference type="RefSeq" id="WP_114651255.1">
    <property type="nucleotide sequence ID" value="NZ_JBCAOU010000015.1"/>
</dbReference>